<keyword evidence="3" id="KW-1185">Reference proteome</keyword>
<dbReference type="STRING" id="289370.SAMN05216602_0337"/>
<dbReference type="OrthoDB" id="8566364at2"/>
<accession>A0A1I3GSV1</accession>
<dbReference type="Proteomes" id="UP000183018">
    <property type="component" value="Unassembled WGS sequence"/>
</dbReference>
<name>A0A1I3GSV1_9GAMM</name>
<gene>
    <name evidence="2" type="ORF">SAMN05216602_0337</name>
</gene>
<evidence type="ECO:0000256" key="1">
    <source>
        <dbReference type="SAM" id="Phobius"/>
    </source>
</evidence>
<dbReference type="RefSeq" id="WP_074880190.1">
    <property type="nucleotide sequence ID" value="NZ_FORC01000001.1"/>
</dbReference>
<feature type="transmembrane region" description="Helical" evidence="1">
    <location>
        <begin position="6"/>
        <end position="27"/>
    </location>
</feature>
<reference evidence="3" key="1">
    <citation type="submission" date="2016-10" db="EMBL/GenBank/DDBJ databases">
        <authorList>
            <person name="Varghese N."/>
            <person name="Submissions S."/>
        </authorList>
    </citation>
    <scope>NUCLEOTIDE SEQUENCE [LARGE SCALE GENOMIC DNA]</scope>
    <source>
        <strain evidence="3">LMG 22563</strain>
    </source>
</reference>
<keyword evidence="1" id="KW-0812">Transmembrane</keyword>
<sequence>MVWYYMARLWTCIWVIALVVCASFFYSNFTAMHEQERPFDAVQWRSLSQEARLNDPGCVRGGMALFLLDNDSLDGLSVASVKELLGEADTVLANQLHYARTTP</sequence>
<organism evidence="2 3">
    <name type="scientific">Phytopseudomonas argentinensis</name>
    <dbReference type="NCBI Taxonomy" id="289370"/>
    <lineage>
        <taxon>Bacteria</taxon>
        <taxon>Pseudomonadati</taxon>
        <taxon>Pseudomonadota</taxon>
        <taxon>Gammaproteobacteria</taxon>
        <taxon>Pseudomonadales</taxon>
        <taxon>Pseudomonadaceae</taxon>
        <taxon>Phytopseudomonas</taxon>
    </lineage>
</organism>
<dbReference type="EMBL" id="FORC01000001">
    <property type="protein sequence ID" value="SFI26588.1"/>
    <property type="molecule type" value="Genomic_DNA"/>
</dbReference>
<keyword evidence="1" id="KW-0472">Membrane</keyword>
<protein>
    <submittedName>
        <fullName evidence="2">Uncharacterized protein</fullName>
    </submittedName>
</protein>
<keyword evidence="1" id="KW-1133">Transmembrane helix</keyword>
<proteinExistence type="predicted"/>
<evidence type="ECO:0000313" key="2">
    <source>
        <dbReference type="EMBL" id="SFI26588.1"/>
    </source>
</evidence>
<evidence type="ECO:0000313" key="3">
    <source>
        <dbReference type="Proteomes" id="UP000183018"/>
    </source>
</evidence>
<dbReference type="AlphaFoldDB" id="A0A1I3GSV1"/>